<name>A0A838CV42_9BACI</name>
<dbReference type="EMBL" id="JACEFG010000002">
    <property type="protein sequence ID" value="MBA2175635.1"/>
    <property type="molecule type" value="Genomic_DNA"/>
</dbReference>
<gene>
    <name evidence="1" type="ORF">H0266_12105</name>
</gene>
<dbReference type="Gene3D" id="3.40.30.10">
    <property type="entry name" value="Glutaredoxin"/>
    <property type="match status" value="1"/>
</dbReference>
<dbReference type="Pfam" id="PF05768">
    <property type="entry name" value="Glrx-like"/>
    <property type="match status" value="1"/>
</dbReference>
<dbReference type="RefSeq" id="WP_181472633.1">
    <property type="nucleotide sequence ID" value="NZ_JACEFG010000002.1"/>
</dbReference>
<organism evidence="1 2">
    <name type="scientific">Halobacillus locisalis</name>
    <dbReference type="NCBI Taxonomy" id="220753"/>
    <lineage>
        <taxon>Bacteria</taxon>
        <taxon>Bacillati</taxon>
        <taxon>Bacillota</taxon>
        <taxon>Bacilli</taxon>
        <taxon>Bacillales</taxon>
        <taxon>Bacillaceae</taxon>
        <taxon>Halobacillus</taxon>
    </lineage>
</organism>
<sequence length="77" mass="9222">MNHIVLYIKRECPLCDEVKSLLDLFEDTYALEIEEIDIEQDDELLERFMLEVPVVEINGETMDYRSVDYLSLEKRLH</sequence>
<dbReference type="AlphaFoldDB" id="A0A838CV42"/>
<dbReference type="InterPro" id="IPR008554">
    <property type="entry name" value="Glutaredoxin-like"/>
</dbReference>
<dbReference type="SUPFAM" id="SSF52833">
    <property type="entry name" value="Thioredoxin-like"/>
    <property type="match status" value="1"/>
</dbReference>
<proteinExistence type="predicted"/>
<evidence type="ECO:0000313" key="1">
    <source>
        <dbReference type="EMBL" id="MBA2175635.1"/>
    </source>
</evidence>
<protein>
    <submittedName>
        <fullName evidence="1">Glutaredoxin family protein</fullName>
    </submittedName>
</protein>
<keyword evidence="2" id="KW-1185">Reference proteome</keyword>
<dbReference type="Proteomes" id="UP000571017">
    <property type="component" value="Unassembled WGS sequence"/>
</dbReference>
<dbReference type="PROSITE" id="PS51354">
    <property type="entry name" value="GLUTAREDOXIN_2"/>
    <property type="match status" value="1"/>
</dbReference>
<accession>A0A838CV42</accession>
<reference evidence="1 2" key="1">
    <citation type="journal article" date="2004" name="Extremophiles">
        <title>Halobacillus locisalis sp. nov., a halophilic bacterium isolated from a marine solar saltern of the Yellow Sea in Korea.</title>
        <authorList>
            <person name="Yoon J.H."/>
            <person name="Kang K.H."/>
            <person name="Oh T.K."/>
            <person name="Park Y.H."/>
        </authorList>
    </citation>
    <scope>NUCLEOTIDE SEQUENCE [LARGE SCALE GENOMIC DNA]</scope>
    <source>
        <strain evidence="1 2">KCTC 3788</strain>
    </source>
</reference>
<dbReference type="InterPro" id="IPR036249">
    <property type="entry name" value="Thioredoxin-like_sf"/>
</dbReference>
<evidence type="ECO:0000313" key="2">
    <source>
        <dbReference type="Proteomes" id="UP000571017"/>
    </source>
</evidence>
<comment type="caution">
    <text evidence="1">The sequence shown here is derived from an EMBL/GenBank/DDBJ whole genome shotgun (WGS) entry which is preliminary data.</text>
</comment>